<dbReference type="EMBL" id="BARV01036065">
    <property type="protein sequence ID" value="GAI50107.1"/>
    <property type="molecule type" value="Genomic_DNA"/>
</dbReference>
<evidence type="ECO:0000313" key="1">
    <source>
        <dbReference type="EMBL" id="GAI50107.1"/>
    </source>
</evidence>
<proteinExistence type="predicted"/>
<name>X1P1E1_9ZZZZ</name>
<accession>X1P1E1</accession>
<sequence>MVFKKVFKFGVIGLTCFMLAIIGGVNMVGFAQTEVNFEDNLVGIWQGKLEVSGISLRIVFNITRDIEGKLTATMDSPDQRVKDIPVEEVVFKDGVLHLEVKSAGGFFEGKVKEDFLSIEGELNQAGQSFL</sequence>
<comment type="caution">
    <text evidence="1">The sequence shown here is derived from an EMBL/GenBank/DDBJ whole genome shotgun (WGS) entry which is preliminary data.</text>
</comment>
<feature type="non-terminal residue" evidence="1">
    <location>
        <position position="130"/>
    </location>
</feature>
<protein>
    <submittedName>
        <fullName evidence="1">Uncharacterized protein</fullName>
    </submittedName>
</protein>
<gene>
    <name evidence="1" type="ORF">S06H3_56110</name>
</gene>
<reference evidence="1" key="1">
    <citation type="journal article" date="2014" name="Front. Microbiol.">
        <title>High frequency of phylogenetically diverse reductive dehalogenase-homologous genes in deep subseafloor sedimentary metagenomes.</title>
        <authorList>
            <person name="Kawai M."/>
            <person name="Futagami T."/>
            <person name="Toyoda A."/>
            <person name="Takaki Y."/>
            <person name="Nishi S."/>
            <person name="Hori S."/>
            <person name="Arai W."/>
            <person name="Tsubouchi T."/>
            <person name="Morono Y."/>
            <person name="Uchiyama I."/>
            <person name="Ito T."/>
            <person name="Fujiyama A."/>
            <person name="Inagaki F."/>
            <person name="Takami H."/>
        </authorList>
    </citation>
    <scope>NUCLEOTIDE SEQUENCE</scope>
    <source>
        <strain evidence="1">Expedition CK06-06</strain>
    </source>
</reference>
<dbReference type="AlphaFoldDB" id="X1P1E1"/>
<organism evidence="1">
    <name type="scientific">marine sediment metagenome</name>
    <dbReference type="NCBI Taxonomy" id="412755"/>
    <lineage>
        <taxon>unclassified sequences</taxon>
        <taxon>metagenomes</taxon>
        <taxon>ecological metagenomes</taxon>
    </lineage>
</organism>